<organism evidence="1 2">
    <name type="scientific">Lentinula aff. lateritia</name>
    <dbReference type="NCBI Taxonomy" id="2804960"/>
    <lineage>
        <taxon>Eukaryota</taxon>
        <taxon>Fungi</taxon>
        <taxon>Dikarya</taxon>
        <taxon>Basidiomycota</taxon>
        <taxon>Agaricomycotina</taxon>
        <taxon>Agaricomycetes</taxon>
        <taxon>Agaricomycetidae</taxon>
        <taxon>Agaricales</taxon>
        <taxon>Marasmiineae</taxon>
        <taxon>Omphalotaceae</taxon>
        <taxon>Lentinula</taxon>
    </lineage>
</organism>
<accession>A0ACC1TKA4</accession>
<dbReference type="EMBL" id="MU795669">
    <property type="protein sequence ID" value="KAJ3805167.1"/>
    <property type="molecule type" value="Genomic_DNA"/>
</dbReference>
<gene>
    <name evidence="1" type="ORF">F5876DRAFT_70037</name>
</gene>
<evidence type="ECO:0000313" key="1">
    <source>
        <dbReference type="EMBL" id="KAJ3805167.1"/>
    </source>
</evidence>
<dbReference type="Proteomes" id="UP001163835">
    <property type="component" value="Unassembled WGS sequence"/>
</dbReference>
<proteinExistence type="predicted"/>
<keyword evidence="2" id="KW-1185">Reference proteome</keyword>
<name>A0ACC1TKA4_9AGAR</name>
<sequence length="554" mass="62287">MYTATNIVAPVLASIVAYYLLRTVCRFLLRVSSSLPNGPSNTDWLFGNQKEIWSGSTCLGEPNPLDNWHEIYGHTFTAGGFFGTQRIYSKDIKAIQHIMRNDQLYLKPPVMQNILKSILGEGDPTCRTGTSIIVAEKEEHKIQRKVMNPAFGPNEIRELTPTFFEKSFEMRDIWNSRITAEGFGKIDSVYWLSKVTVDIIGLTELGFNYHFNALNDPDQTNELNRAFTTMFRSSGGWTSAWMPLLAALPQTVQQCIRASVSVFGYDTAIKSSAECIQRKCRELMMESKAFLAATGEKDNGWGTKNLLSLILKSNMSSNTPMSDVDAIAQIPTFLIAGHDTTSLATNWALLELALHQDIQTKLGEEILSVSTAMPNVDELNALPYLDAFARETMRLHSPITTLNRVATQDDIIPLTYAFTDRNGIVHHELPVRKGQLIHLTLHQVHTDKSLWGPHAGEFRPDRWLDVPNGVQAIPGVWSNLLTFWGGTHGCMGWRFSVTEMKVFLFVLLRSFHFELGVPKDELTVLKMASIWQRPSLKSAPMQTELPLIIRPLKV</sequence>
<comment type="caution">
    <text evidence="1">The sequence shown here is derived from an EMBL/GenBank/DDBJ whole genome shotgun (WGS) entry which is preliminary data.</text>
</comment>
<evidence type="ECO:0000313" key="2">
    <source>
        <dbReference type="Proteomes" id="UP001163835"/>
    </source>
</evidence>
<protein>
    <submittedName>
        <fullName evidence="1">Cytochrome P450</fullName>
    </submittedName>
</protein>
<reference evidence="1" key="1">
    <citation type="submission" date="2022-09" db="EMBL/GenBank/DDBJ databases">
        <title>A Global Phylogenomic Analysis of the Shiitake Genus Lentinula.</title>
        <authorList>
            <consortium name="DOE Joint Genome Institute"/>
            <person name="Sierra-Patev S."/>
            <person name="Min B."/>
            <person name="Naranjo-Ortiz M."/>
            <person name="Looney B."/>
            <person name="Konkel Z."/>
            <person name="Slot J.C."/>
            <person name="Sakamoto Y."/>
            <person name="Steenwyk J.L."/>
            <person name="Rokas A."/>
            <person name="Carro J."/>
            <person name="Camarero S."/>
            <person name="Ferreira P."/>
            <person name="Molpeceres G."/>
            <person name="Ruiz-Duenas F.J."/>
            <person name="Serrano A."/>
            <person name="Henrissat B."/>
            <person name="Drula E."/>
            <person name="Hughes K.W."/>
            <person name="Mata J.L."/>
            <person name="Ishikawa N.K."/>
            <person name="Vargas-Isla R."/>
            <person name="Ushijima S."/>
            <person name="Smith C.A."/>
            <person name="Ahrendt S."/>
            <person name="Andreopoulos W."/>
            <person name="He G."/>
            <person name="Labutti K."/>
            <person name="Lipzen A."/>
            <person name="Ng V."/>
            <person name="Riley R."/>
            <person name="Sandor L."/>
            <person name="Barry K."/>
            <person name="Martinez A.T."/>
            <person name="Xiao Y."/>
            <person name="Gibbons J.G."/>
            <person name="Terashima K."/>
            <person name="Grigoriev I.V."/>
            <person name="Hibbett D.S."/>
        </authorList>
    </citation>
    <scope>NUCLEOTIDE SEQUENCE</scope>
    <source>
        <strain evidence="1">TMI1499</strain>
    </source>
</reference>